<sequence length="78" mass="9421">MGKTTWEEEALLDLVEQRTKEVEFFRRSISFYTSKDFTTWRRIMRCDITGDLPYFKRRQQSSLSSINLCCSFVFLMVF</sequence>
<organism evidence="1 2">
    <name type="scientific">Anisodus tanguticus</name>
    <dbReference type="NCBI Taxonomy" id="243964"/>
    <lineage>
        <taxon>Eukaryota</taxon>
        <taxon>Viridiplantae</taxon>
        <taxon>Streptophyta</taxon>
        <taxon>Embryophyta</taxon>
        <taxon>Tracheophyta</taxon>
        <taxon>Spermatophyta</taxon>
        <taxon>Magnoliopsida</taxon>
        <taxon>eudicotyledons</taxon>
        <taxon>Gunneridae</taxon>
        <taxon>Pentapetalae</taxon>
        <taxon>asterids</taxon>
        <taxon>lamiids</taxon>
        <taxon>Solanales</taxon>
        <taxon>Solanaceae</taxon>
        <taxon>Solanoideae</taxon>
        <taxon>Hyoscyameae</taxon>
        <taxon>Anisodus</taxon>
    </lineage>
</organism>
<dbReference type="Proteomes" id="UP001291623">
    <property type="component" value="Unassembled WGS sequence"/>
</dbReference>
<keyword evidence="2" id="KW-1185">Reference proteome</keyword>
<evidence type="ECO:0000313" key="2">
    <source>
        <dbReference type="Proteomes" id="UP001291623"/>
    </source>
</evidence>
<dbReference type="EMBL" id="JAVYJV010000016">
    <property type="protein sequence ID" value="KAK4350125.1"/>
    <property type="molecule type" value="Genomic_DNA"/>
</dbReference>
<proteinExistence type="predicted"/>
<dbReference type="AlphaFoldDB" id="A0AAE1V781"/>
<name>A0AAE1V781_9SOLA</name>
<reference evidence="1" key="1">
    <citation type="submission" date="2023-12" db="EMBL/GenBank/DDBJ databases">
        <title>Genome assembly of Anisodus tanguticus.</title>
        <authorList>
            <person name="Wang Y.-J."/>
        </authorList>
    </citation>
    <scope>NUCLEOTIDE SEQUENCE</scope>
    <source>
        <strain evidence="1">KB-2021</strain>
        <tissue evidence="1">Leaf</tissue>
    </source>
</reference>
<evidence type="ECO:0000313" key="1">
    <source>
        <dbReference type="EMBL" id="KAK4350125.1"/>
    </source>
</evidence>
<comment type="caution">
    <text evidence="1">The sequence shown here is derived from an EMBL/GenBank/DDBJ whole genome shotgun (WGS) entry which is preliminary data.</text>
</comment>
<gene>
    <name evidence="1" type="ORF">RND71_029438</name>
</gene>
<accession>A0AAE1V781</accession>
<protein>
    <submittedName>
        <fullName evidence="1">Uncharacterized protein</fullName>
    </submittedName>
</protein>